<gene>
    <name evidence="3" type="ORF">LZZ85_21455</name>
</gene>
<keyword evidence="4" id="KW-1185">Reference proteome</keyword>
<dbReference type="GO" id="GO:0008168">
    <property type="term" value="F:methyltransferase activity"/>
    <property type="evidence" value="ECO:0007669"/>
    <property type="project" value="UniProtKB-KW"/>
</dbReference>
<protein>
    <submittedName>
        <fullName evidence="3">Class I SAM-dependent methyltransferase</fullName>
    </submittedName>
</protein>
<proteinExistence type="predicted"/>
<dbReference type="Gene3D" id="3.40.50.150">
    <property type="entry name" value="Vaccinia Virus protein VP39"/>
    <property type="match status" value="1"/>
</dbReference>
<dbReference type="Pfam" id="PF13649">
    <property type="entry name" value="Methyltransf_25"/>
    <property type="match status" value="1"/>
</dbReference>
<keyword evidence="3" id="KW-0489">Methyltransferase</keyword>
<keyword evidence="1" id="KW-0808">Transferase</keyword>
<dbReference type="SUPFAM" id="SSF53335">
    <property type="entry name" value="S-adenosyl-L-methionine-dependent methyltransferases"/>
    <property type="match status" value="1"/>
</dbReference>
<evidence type="ECO:0000313" key="3">
    <source>
        <dbReference type="EMBL" id="MCG2616878.1"/>
    </source>
</evidence>
<dbReference type="Gene3D" id="2.20.25.110">
    <property type="entry name" value="S-adenosyl-L-methionine-dependent methyltransferases"/>
    <property type="match status" value="1"/>
</dbReference>
<dbReference type="RefSeq" id="WP_237875415.1">
    <property type="nucleotide sequence ID" value="NZ_JAKLTR010000016.1"/>
</dbReference>
<dbReference type="EMBL" id="JAKLTR010000016">
    <property type="protein sequence ID" value="MCG2616878.1"/>
    <property type="molecule type" value="Genomic_DNA"/>
</dbReference>
<dbReference type="GO" id="GO:0032259">
    <property type="term" value="P:methylation"/>
    <property type="evidence" value="ECO:0007669"/>
    <property type="project" value="UniProtKB-KW"/>
</dbReference>
<reference evidence="3" key="1">
    <citation type="submission" date="2022-01" db="EMBL/GenBank/DDBJ databases">
        <authorList>
            <person name="Jo J.-H."/>
            <person name="Im W.-T."/>
        </authorList>
    </citation>
    <scope>NUCLEOTIDE SEQUENCE</scope>
    <source>
        <strain evidence="3">NA20</strain>
    </source>
</reference>
<dbReference type="CDD" id="cd02440">
    <property type="entry name" value="AdoMet_MTases"/>
    <property type="match status" value="1"/>
</dbReference>
<dbReference type="InterPro" id="IPR041698">
    <property type="entry name" value="Methyltransf_25"/>
</dbReference>
<dbReference type="Proteomes" id="UP001165367">
    <property type="component" value="Unassembled WGS sequence"/>
</dbReference>
<comment type="caution">
    <text evidence="3">The sequence shown here is derived from an EMBL/GenBank/DDBJ whole genome shotgun (WGS) entry which is preliminary data.</text>
</comment>
<name>A0ABS9KX40_9BACT</name>
<evidence type="ECO:0000313" key="4">
    <source>
        <dbReference type="Proteomes" id="UP001165367"/>
    </source>
</evidence>
<evidence type="ECO:0000256" key="1">
    <source>
        <dbReference type="ARBA" id="ARBA00022679"/>
    </source>
</evidence>
<organism evidence="3 4">
    <name type="scientific">Terrimonas ginsenosidimutans</name>
    <dbReference type="NCBI Taxonomy" id="2908004"/>
    <lineage>
        <taxon>Bacteria</taxon>
        <taxon>Pseudomonadati</taxon>
        <taxon>Bacteroidota</taxon>
        <taxon>Chitinophagia</taxon>
        <taxon>Chitinophagales</taxon>
        <taxon>Chitinophagaceae</taxon>
        <taxon>Terrimonas</taxon>
    </lineage>
</organism>
<evidence type="ECO:0000259" key="2">
    <source>
        <dbReference type="Pfam" id="PF13649"/>
    </source>
</evidence>
<dbReference type="InterPro" id="IPR029063">
    <property type="entry name" value="SAM-dependent_MTases_sf"/>
</dbReference>
<sequence>MEKNLAYMDWFSSPLFHNFWSDSKEKESQSFIDQLIKHIHPKRGSRILDSACGQGINSIHLTSLGFDVTGVDMSTSNIDWALTREQNNPEFYQHDLRLPFWGNYFHTVLNLSEGFGFYRTRREHEAAFRTIASSLQPGGKFVIDYPNTHHLENRLAEQSFTHKHNEILYQFDLSQNETHFLHTITITSPGTNEPVAFAFERAKLSVGDFTEMLAFQKLQVKEVFGDYSLGEYHLSETPRLVVVAEKQ</sequence>
<dbReference type="PANTHER" id="PTHR43861">
    <property type="entry name" value="TRANS-ACONITATE 2-METHYLTRANSFERASE-RELATED"/>
    <property type="match status" value="1"/>
</dbReference>
<feature type="domain" description="Methyltransferase" evidence="2">
    <location>
        <begin position="47"/>
        <end position="139"/>
    </location>
</feature>
<accession>A0ABS9KX40</accession>